<dbReference type="RefSeq" id="XP_031923733.1">
    <property type="nucleotide sequence ID" value="XM_032076485.1"/>
</dbReference>
<evidence type="ECO:0000313" key="2">
    <source>
        <dbReference type="EMBL" id="KAE8360652.1"/>
    </source>
</evidence>
<accession>A0A5N6ZSS5</accession>
<keyword evidence="1" id="KW-0472">Membrane</keyword>
<protein>
    <submittedName>
        <fullName evidence="2">Uncharacterized protein</fullName>
    </submittedName>
</protein>
<dbReference type="EMBL" id="ML737765">
    <property type="protein sequence ID" value="KAE8360652.1"/>
    <property type="molecule type" value="Genomic_DNA"/>
</dbReference>
<proteinExistence type="predicted"/>
<name>A0A5N6ZSS5_9EURO</name>
<keyword evidence="3" id="KW-1185">Reference proteome</keyword>
<reference evidence="2 3" key="1">
    <citation type="submission" date="2019-04" db="EMBL/GenBank/DDBJ databases">
        <title>Friends and foes A comparative genomics studyof 23 Aspergillus species from section Flavi.</title>
        <authorList>
            <consortium name="DOE Joint Genome Institute"/>
            <person name="Kjaerbolling I."/>
            <person name="Vesth T."/>
            <person name="Frisvad J.C."/>
            <person name="Nybo J.L."/>
            <person name="Theobald S."/>
            <person name="Kildgaard S."/>
            <person name="Isbrandt T."/>
            <person name="Kuo A."/>
            <person name="Sato A."/>
            <person name="Lyhne E.K."/>
            <person name="Kogle M.E."/>
            <person name="Wiebenga A."/>
            <person name="Kun R.S."/>
            <person name="Lubbers R.J."/>
            <person name="Makela M.R."/>
            <person name="Barry K."/>
            <person name="Chovatia M."/>
            <person name="Clum A."/>
            <person name="Daum C."/>
            <person name="Haridas S."/>
            <person name="He G."/>
            <person name="LaButti K."/>
            <person name="Lipzen A."/>
            <person name="Mondo S."/>
            <person name="Riley R."/>
            <person name="Salamov A."/>
            <person name="Simmons B.A."/>
            <person name="Magnuson J.K."/>
            <person name="Henrissat B."/>
            <person name="Mortensen U.H."/>
            <person name="Larsen T.O."/>
            <person name="Devries R.P."/>
            <person name="Grigoriev I.V."/>
            <person name="Machida M."/>
            <person name="Baker S.E."/>
            <person name="Andersen M.R."/>
        </authorList>
    </citation>
    <scope>NUCLEOTIDE SEQUENCE [LARGE SCALE GENOMIC DNA]</scope>
    <source>
        <strain evidence="2 3">CBS 763.97</strain>
    </source>
</reference>
<feature type="transmembrane region" description="Helical" evidence="1">
    <location>
        <begin position="24"/>
        <end position="49"/>
    </location>
</feature>
<dbReference type="GeneID" id="43660931"/>
<dbReference type="AlphaFoldDB" id="A0A5N6ZSS5"/>
<gene>
    <name evidence="2" type="ORF">BDV27DRAFT_38045</name>
</gene>
<keyword evidence="1" id="KW-0812">Transmembrane</keyword>
<sequence>MECCFLSFRLSRLFRCEGRKKVPFLFFFFLFFSFLFFAFCIQVGIYCLACPAIEVLRRVELYTLSRGLVVLIH</sequence>
<keyword evidence="1" id="KW-1133">Transmembrane helix</keyword>
<evidence type="ECO:0000313" key="3">
    <source>
        <dbReference type="Proteomes" id="UP000326268"/>
    </source>
</evidence>
<dbReference type="Proteomes" id="UP000326268">
    <property type="component" value="Unassembled WGS sequence"/>
</dbReference>
<organism evidence="2 3">
    <name type="scientific">Aspergillus caelatus</name>
    <dbReference type="NCBI Taxonomy" id="61420"/>
    <lineage>
        <taxon>Eukaryota</taxon>
        <taxon>Fungi</taxon>
        <taxon>Dikarya</taxon>
        <taxon>Ascomycota</taxon>
        <taxon>Pezizomycotina</taxon>
        <taxon>Eurotiomycetes</taxon>
        <taxon>Eurotiomycetidae</taxon>
        <taxon>Eurotiales</taxon>
        <taxon>Aspergillaceae</taxon>
        <taxon>Aspergillus</taxon>
        <taxon>Aspergillus subgen. Circumdati</taxon>
    </lineage>
</organism>
<evidence type="ECO:0000256" key="1">
    <source>
        <dbReference type="SAM" id="Phobius"/>
    </source>
</evidence>